<sequence>MGNEVTQVKPATGAAILRKNADTAQKCALGSDGKCGFCQRTGYPILPLRYAVKPSFVPGPKANLQSLPQMEKFASHPLKGNRYTLRVLRKGYVHVYLGVRGHWQTYVATEDGFLRLLKNPDEPDAKLDRPMTDACKRDGHNVPASFINIPDRYKKVWIGFADTPWRKEVRSAFEAKPDRRMQQVDITLLGADPSKHAGGLELSEDGVAIHDIVEEYTKDGAEYKKRQSYNANIVSAEKPDSGTFQWQSVHGDFPRIDQLGAIGAQAASYYKKTKRKVAALALFDPVGIVQEINGHVAHFVKCRQEFGVSVMRPLIVSQSLVGLKKFFEQAAAANREQQEAKEKKPDKQYEPDYEALPMPGTGGIPIYPLKQTTRAERAKRDADDAWKRIADRYDEGARVTFDKRYESGMKQYEQQIEQQGGDWAIWADSEDWRVHFNDYVTRYAGDFKSLLEMVALSISGGTGEDKASQALWLKWLSSKPDSSLNPVFRGLFGDRKELLAFLLPEKNSLSTNDNELNKGDKLYDIAKNILASEEVDAPGKLEELIDGRAKQWASSLMATIGAVAARTEQKLSREASMTINRAMQASQYLYSGVSIIFIKVKMTIGDYLSLLKERGAKIGTSARKQVNSLLLAGFLSITDPKVRDTLIEVTIWTLEKAPVVKTALQDAVKFSSATNAEVMSQVRVSAVMLSSKTISELQSLAGNIQLKSKQARAFASDFLKRNVKIATVGEPVLAAGAVYFQCWALKDSIKAVKEKLGKEGDEAQLSLISASIGVLAASMEAIGASLKVVGTELLGKMLIRLAGWVALASGIVDAMQAFSASRRSTTRGDTQAADYYLMAMAALLGGTFAGAAALLMSSTSLVGGTLVLGPLGWAIILVAGGIFLMWLAMNAESNAAERWADRCYFGKNTLGKGIWTSDQINEEMGELNALVSGLRIELGSRNFTTRWFGEDKFSGDNVKLRLTFGMFNEKTSAYEWIWFARHRLKGHVELKRGRFGVPAFPLTTVPLLSANDLKDIDQFNVNSGPDSSMKVVELYAKLDPAIYAETTVVINFWPDVKSSDDCLAGSLVTEEV</sequence>
<dbReference type="InterPro" id="IPR046864">
    <property type="entry name" value="VasX_N"/>
</dbReference>
<feature type="compositionally biased region" description="Basic and acidic residues" evidence="1">
    <location>
        <begin position="336"/>
        <end position="350"/>
    </location>
</feature>
<evidence type="ECO:0000256" key="2">
    <source>
        <dbReference type="SAM" id="Phobius"/>
    </source>
</evidence>
<keyword evidence="2" id="KW-0472">Membrane</keyword>
<reference evidence="4" key="1">
    <citation type="submission" date="2023-02" db="EMBL/GenBank/DDBJ databases">
        <title>Description of Herbaspirillum huttiense subsp. nephrolepsisexaltata and Herbaspirillum huttiense subsp. lycopersicon.</title>
        <authorList>
            <person name="Poudel M."/>
            <person name="Sharma A."/>
            <person name="Goss E."/>
            <person name="Tapia J.H."/>
            <person name="Harmon C.M."/>
            <person name="Jones J.B."/>
        </authorList>
    </citation>
    <scope>NUCLEOTIDE SEQUENCE</scope>
    <source>
        <strain evidence="4">NC40101</strain>
    </source>
</reference>
<dbReference type="AlphaFoldDB" id="A0AAE4K8D2"/>
<feature type="region of interest" description="Disordered" evidence="1">
    <location>
        <begin position="334"/>
        <end position="355"/>
    </location>
</feature>
<dbReference type="Pfam" id="PF20249">
    <property type="entry name" value="VasX_N"/>
    <property type="match status" value="1"/>
</dbReference>
<feature type="transmembrane region" description="Helical" evidence="2">
    <location>
        <begin position="798"/>
        <end position="815"/>
    </location>
</feature>
<keyword evidence="2" id="KW-0812">Transmembrane</keyword>
<accession>A0AAE4K8D2</accession>
<dbReference type="NCBIfam" id="NF041559">
    <property type="entry name" value="BTH_I2691_fam"/>
    <property type="match status" value="1"/>
</dbReference>
<proteinExistence type="predicted"/>
<organism evidence="4">
    <name type="scientific">Herbaspirillum huttiense subsp. nephrolepidis</name>
    <dbReference type="NCBI Taxonomy" id="3075126"/>
    <lineage>
        <taxon>Bacteria</taxon>
        <taxon>Pseudomonadati</taxon>
        <taxon>Pseudomonadota</taxon>
        <taxon>Betaproteobacteria</taxon>
        <taxon>Burkholderiales</taxon>
        <taxon>Oxalobacteraceae</taxon>
        <taxon>Herbaspirillum</taxon>
    </lineage>
</organism>
<feature type="transmembrane region" description="Helical" evidence="2">
    <location>
        <begin position="867"/>
        <end position="888"/>
    </location>
</feature>
<dbReference type="InterPro" id="IPR048126">
    <property type="entry name" value="Toxin_VasX"/>
</dbReference>
<dbReference type="EMBL" id="JAVRAA010000013">
    <property type="protein sequence ID" value="MDT0339520.1"/>
    <property type="molecule type" value="Genomic_DNA"/>
</dbReference>
<evidence type="ECO:0000259" key="3">
    <source>
        <dbReference type="Pfam" id="PF20249"/>
    </source>
</evidence>
<gene>
    <name evidence="4" type="ORF">RJN63_21985</name>
</gene>
<feature type="domain" description="Toxin VasX N-terminal region" evidence="3">
    <location>
        <begin position="35"/>
        <end position="187"/>
    </location>
</feature>
<dbReference type="RefSeq" id="WP_310837470.1">
    <property type="nucleotide sequence ID" value="NZ_JAVLSM010000006.1"/>
</dbReference>
<name>A0AAE4K8D2_9BURK</name>
<evidence type="ECO:0000256" key="1">
    <source>
        <dbReference type="SAM" id="MobiDB-lite"/>
    </source>
</evidence>
<dbReference type="CDD" id="cd20707">
    <property type="entry name" value="MIX_III"/>
    <property type="match status" value="1"/>
</dbReference>
<comment type="caution">
    <text evidence="4">The sequence shown here is derived from an EMBL/GenBank/DDBJ whole genome shotgun (WGS) entry which is preliminary data.</text>
</comment>
<evidence type="ECO:0000313" key="4">
    <source>
        <dbReference type="EMBL" id="MDT0339520.1"/>
    </source>
</evidence>
<feature type="transmembrane region" description="Helical" evidence="2">
    <location>
        <begin position="835"/>
        <end position="855"/>
    </location>
</feature>
<keyword evidence="2" id="KW-1133">Transmembrane helix</keyword>
<protein>
    <submittedName>
        <fullName evidence="4">T6SS effector BTH_I2691 family protein</fullName>
    </submittedName>
</protein>